<feature type="transmembrane region" description="Helical" evidence="2">
    <location>
        <begin position="57"/>
        <end position="79"/>
    </location>
</feature>
<evidence type="ECO:0000313" key="3">
    <source>
        <dbReference type="EMBL" id="SIO73610.1"/>
    </source>
</evidence>
<protein>
    <submittedName>
        <fullName evidence="3">Uncharacterized protein</fullName>
    </submittedName>
</protein>
<sequence length="118" mass="13800">MFYPIGSMQSLFEALLECSREDFFIIFLLCSIFFFALAAFLNYEYSFNHVNHKRLEFRYYAAIVIAAALLSIAIGILIYSSMMKLRDIIVNKYQKKPNNMPNDQEDDDENSENMLPTQ</sequence>
<dbReference type="EMBL" id="LN871599">
    <property type="protein sequence ID" value="SIO73610.1"/>
    <property type="molecule type" value="Genomic_DNA"/>
</dbReference>
<dbReference type="GeneID" id="33043760"/>
<reference evidence="3 4" key="1">
    <citation type="journal article" date="2012" name="Nucleic Acids Res.">
        <title>Sequencing of the smallest Apicomplexan genome from the human pathogen Babesia microti.</title>
        <authorList>
            <person name="Cornillot E."/>
            <person name="Hadj-Kaddour K."/>
            <person name="Dassouli A."/>
            <person name="Noel B."/>
            <person name="Ranwez V."/>
            <person name="Vacherie B."/>
            <person name="Augagneur Y."/>
            <person name="Bres V."/>
            <person name="Duclos A."/>
            <person name="Randazzo S."/>
            <person name="Carcy B."/>
            <person name="Debierre-Grockiego F."/>
            <person name="Delbecq S."/>
            <person name="Moubri-Menage K."/>
            <person name="Shams-Eldin H."/>
            <person name="Usmani-Brown S."/>
            <person name="Bringaud F."/>
            <person name="Wincker P."/>
            <person name="Vivares C.P."/>
            <person name="Schwarz R.T."/>
            <person name="Schetters T.P."/>
            <person name="Krause P.J."/>
            <person name="Gorenflot A."/>
            <person name="Berry V."/>
            <person name="Barbe V."/>
            <person name="Ben Mamoun C."/>
        </authorList>
    </citation>
    <scope>NUCLEOTIDE SEQUENCE [LARGE SCALE GENOMIC DNA]</scope>
    <source>
        <strain evidence="3 4">RI</strain>
    </source>
</reference>
<evidence type="ECO:0000313" key="4">
    <source>
        <dbReference type="Proteomes" id="UP000002899"/>
    </source>
</evidence>
<feature type="region of interest" description="Disordered" evidence="1">
    <location>
        <begin position="95"/>
        <end position="118"/>
    </location>
</feature>
<feature type="transmembrane region" description="Helical" evidence="2">
    <location>
        <begin position="23"/>
        <end position="45"/>
    </location>
</feature>
<keyword evidence="2" id="KW-1133">Transmembrane helix</keyword>
<keyword evidence="2" id="KW-0812">Transmembrane</keyword>
<name>A0A1N6LXK3_BABMR</name>
<reference evidence="3 4" key="3">
    <citation type="journal article" date="2016" name="Sci. Rep.">
        <title>Genome-wide diversity and gene expression profiling of Babesia microti isolates identify polymorphic genes that mediate host-pathogen interactions.</title>
        <authorList>
            <person name="Silva J.C."/>
            <person name="Cornillot E."/>
            <person name="McCracken C."/>
            <person name="Usmani-Brown S."/>
            <person name="Dwivedi A."/>
            <person name="Ifeonu O.O."/>
            <person name="Crabtree J."/>
            <person name="Gotia H.T."/>
            <person name="Virji A.Z."/>
            <person name="Reynes C."/>
            <person name="Colinge J."/>
            <person name="Kumar V."/>
            <person name="Lawres L."/>
            <person name="Pazzi J.E."/>
            <person name="Pablo J.V."/>
            <person name="Hung C."/>
            <person name="Brancato J."/>
            <person name="Kumari P."/>
            <person name="Orvis J."/>
            <person name="Tretina K."/>
            <person name="Chibucos M."/>
            <person name="Ott S."/>
            <person name="Sadzewicz L."/>
            <person name="Sengamalay N."/>
            <person name="Shetty A.C."/>
            <person name="Su Q."/>
            <person name="Tallon L."/>
            <person name="Fraser C.M."/>
            <person name="Frutos R."/>
            <person name="Molina D.M."/>
            <person name="Krause P.J."/>
            <person name="Ben Mamoun C."/>
        </authorList>
    </citation>
    <scope>NUCLEOTIDE SEQUENCE [LARGE SCALE GENOMIC DNA]</scope>
    <source>
        <strain evidence="3 4">RI</strain>
    </source>
</reference>
<dbReference type="RefSeq" id="XP_021337694.1">
    <property type="nucleotide sequence ID" value="XM_021482460.1"/>
</dbReference>
<reference evidence="3 4" key="2">
    <citation type="journal article" date="2013" name="PLoS ONE">
        <title>Whole genome mapping and re-organization of the nuclear and mitochondrial genomes of Babesia microti isolates.</title>
        <authorList>
            <person name="Cornillot E."/>
            <person name="Dassouli A."/>
            <person name="Garg A."/>
            <person name="Pachikara N."/>
            <person name="Randazzo S."/>
            <person name="Depoix D."/>
            <person name="Carcy B."/>
            <person name="Delbecq S."/>
            <person name="Frutos R."/>
            <person name="Silva J.C."/>
            <person name="Sutton R."/>
            <person name="Krause P.J."/>
            <person name="Mamoun C.B."/>
        </authorList>
    </citation>
    <scope>NUCLEOTIDE SEQUENCE [LARGE SCALE GENOMIC DNA]</scope>
    <source>
        <strain evidence="3 4">RI</strain>
    </source>
</reference>
<dbReference type="VEuPathDB" id="PiroplasmaDB:BmR1_04g06006"/>
<keyword evidence="2" id="KW-0472">Membrane</keyword>
<dbReference type="AlphaFoldDB" id="A0A1N6LXK3"/>
<keyword evidence="4" id="KW-1185">Reference proteome</keyword>
<organism evidence="3 4">
    <name type="scientific">Babesia microti (strain RI)</name>
    <dbReference type="NCBI Taxonomy" id="1133968"/>
    <lineage>
        <taxon>Eukaryota</taxon>
        <taxon>Sar</taxon>
        <taxon>Alveolata</taxon>
        <taxon>Apicomplexa</taxon>
        <taxon>Aconoidasida</taxon>
        <taxon>Piroplasmida</taxon>
        <taxon>Babesiidae</taxon>
        <taxon>Babesia</taxon>
    </lineage>
</organism>
<proteinExistence type="predicted"/>
<dbReference type="KEGG" id="bmic:BmR1_04g06006"/>
<evidence type="ECO:0000256" key="2">
    <source>
        <dbReference type="SAM" id="Phobius"/>
    </source>
</evidence>
<evidence type="ECO:0000256" key="1">
    <source>
        <dbReference type="SAM" id="MobiDB-lite"/>
    </source>
</evidence>
<dbReference type="Proteomes" id="UP000002899">
    <property type="component" value="Chromosome IV"/>
</dbReference>
<accession>A0A1N6LXK3</accession>